<evidence type="ECO:0000256" key="1">
    <source>
        <dbReference type="SAM" id="MobiDB-lite"/>
    </source>
</evidence>
<keyword evidence="2" id="KW-0812">Transmembrane</keyword>
<feature type="region of interest" description="Disordered" evidence="1">
    <location>
        <begin position="69"/>
        <end position="93"/>
    </location>
</feature>
<organism evidence="3 4">
    <name type="scientific">Nonomuraea terrae</name>
    <dbReference type="NCBI Taxonomy" id="2530383"/>
    <lineage>
        <taxon>Bacteria</taxon>
        <taxon>Bacillati</taxon>
        <taxon>Actinomycetota</taxon>
        <taxon>Actinomycetes</taxon>
        <taxon>Streptosporangiales</taxon>
        <taxon>Streptosporangiaceae</taxon>
        <taxon>Nonomuraea</taxon>
    </lineage>
</organism>
<dbReference type="AlphaFoldDB" id="A0A4R4YKG7"/>
<protein>
    <submittedName>
        <fullName evidence="3">Uncharacterized protein</fullName>
    </submittedName>
</protein>
<evidence type="ECO:0000313" key="3">
    <source>
        <dbReference type="EMBL" id="TDD45413.1"/>
    </source>
</evidence>
<dbReference type="EMBL" id="SMKQ01000079">
    <property type="protein sequence ID" value="TDD45413.1"/>
    <property type="molecule type" value="Genomic_DNA"/>
</dbReference>
<feature type="transmembrane region" description="Helical" evidence="2">
    <location>
        <begin position="45"/>
        <end position="65"/>
    </location>
</feature>
<dbReference type="RefSeq" id="WP_132615718.1">
    <property type="nucleotide sequence ID" value="NZ_SMKQ01000079.1"/>
</dbReference>
<name>A0A4R4YKG7_9ACTN</name>
<keyword evidence="2" id="KW-1133">Transmembrane helix</keyword>
<evidence type="ECO:0000313" key="4">
    <source>
        <dbReference type="Proteomes" id="UP000295302"/>
    </source>
</evidence>
<proteinExistence type="predicted"/>
<gene>
    <name evidence="3" type="ORF">E1286_24150</name>
</gene>
<feature type="region of interest" description="Disordered" evidence="1">
    <location>
        <begin position="1"/>
        <end position="26"/>
    </location>
</feature>
<keyword evidence="2" id="KW-0472">Membrane</keyword>
<sequence>MHDISNASAQAAAQLNHDLPPEVSEVEPRPVLPDILAAARRCEPWLIALIVALQLAVLVAAIAWFTSRPGPTTDMPVPTPRPQPAPTAPQETR</sequence>
<feature type="compositionally biased region" description="Low complexity" evidence="1">
    <location>
        <begin position="1"/>
        <end position="16"/>
    </location>
</feature>
<feature type="compositionally biased region" description="Pro residues" evidence="1">
    <location>
        <begin position="77"/>
        <end position="87"/>
    </location>
</feature>
<accession>A0A4R4YKG7</accession>
<dbReference type="Proteomes" id="UP000295302">
    <property type="component" value="Unassembled WGS sequence"/>
</dbReference>
<keyword evidence="4" id="KW-1185">Reference proteome</keyword>
<reference evidence="3 4" key="1">
    <citation type="submission" date="2019-03" db="EMBL/GenBank/DDBJ databases">
        <title>Draft genome sequences of novel Actinobacteria.</title>
        <authorList>
            <person name="Sahin N."/>
            <person name="Ay H."/>
            <person name="Saygin H."/>
        </authorList>
    </citation>
    <scope>NUCLEOTIDE SEQUENCE [LARGE SCALE GENOMIC DNA]</scope>
    <source>
        <strain evidence="3 4">CH32</strain>
    </source>
</reference>
<evidence type="ECO:0000256" key="2">
    <source>
        <dbReference type="SAM" id="Phobius"/>
    </source>
</evidence>
<comment type="caution">
    <text evidence="3">The sequence shown here is derived from an EMBL/GenBank/DDBJ whole genome shotgun (WGS) entry which is preliminary data.</text>
</comment>